<keyword evidence="1" id="KW-0732">Signal</keyword>
<dbReference type="EMBL" id="WUBL01000001">
    <property type="protein sequence ID" value="KAF2973426.1"/>
    <property type="molecule type" value="Genomic_DNA"/>
</dbReference>
<keyword evidence="3" id="KW-1185">Reference proteome</keyword>
<evidence type="ECO:0000313" key="2">
    <source>
        <dbReference type="EMBL" id="KAF2973426.1"/>
    </source>
</evidence>
<name>A0A7C8IVM3_9PEZI</name>
<reference evidence="2 3" key="1">
    <citation type="submission" date="2019-12" db="EMBL/GenBank/DDBJ databases">
        <title>Draft genome sequence of the ascomycete Xylaria multiplex DSM 110363.</title>
        <authorList>
            <person name="Buettner E."/>
            <person name="Kellner H."/>
        </authorList>
    </citation>
    <scope>NUCLEOTIDE SEQUENCE [LARGE SCALE GENOMIC DNA]</scope>
    <source>
        <strain evidence="2 3">DSM 110363</strain>
    </source>
</reference>
<protein>
    <submittedName>
        <fullName evidence="2">Uncharacterized protein</fullName>
    </submittedName>
</protein>
<proteinExistence type="predicted"/>
<dbReference type="AlphaFoldDB" id="A0A7C8IVM3"/>
<sequence length="210" mass="22740">MKYSFAISAGLALVGLTSAAPLAAREEKAADIIAKIAPTSTSCANSDECRTNVQVAPFFIDAFWNYGLKSYGQMAAVLALTAYESADYKYKHNVYPGRPGQGTSNLQMLNFNIKYANSIPELKDAVTALGPISDTETGDKANQLLALVTPDKYNFGSGPWFLTTQCDPKVKDDLVKGTDEAFKAYMDCVGVTLDEGRTAYWTRAKQAFGL</sequence>
<organism evidence="2 3">
    <name type="scientific">Xylaria multiplex</name>
    <dbReference type="NCBI Taxonomy" id="323545"/>
    <lineage>
        <taxon>Eukaryota</taxon>
        <taxon>Fungi</taxon>
        <taxon>Dikarya</taxon>
        <taxon>Ascomycota</taxon>
        <taxon>Pezizomycotina</taxon>
        <taxon>Sordariomycetes</taxon>
        <taxon>Xylariomycetidae</taxon>
        <taxon>Xylariales</taxon>
        <taxon>Xylariaceae</taxon>
        <taxon>Xylaria</taxon>
    </lineage>
</organism>
<dbReference type="OrthoDB" id="2349272at2759"/>
<evidence type="ECO:0000256" key="1">
    <source>
        <dbReference type="SAM" id="SignalP"/>
    </source>
</evidence>
<evidence type="ECO:0000313" key="3">
    <source>
        <dbReference type="Proteomes" id="UP000481858"/>
    </source>
</evidence>
<feature type="chain" id="PRO_5028851049" evidence="1">
    <location>
        <begin position="20"/>
        <end position="210"/>
    </location>
</feature>
<accession>A0A7C8IVM3</accession>
<comment type="caution">
    <text evidence="2">The sequence shown here is derived from an EMBL/GenBank/DDBJ whole genome shotgun (WGS) entry which is preliminary data.</text>
</comment>
<gene>
    <name evidence="2" type="ORF">GQX73_g50</name>
</gene>
<dbReference type="InParanoid" id="A0A7C8IVM3"/>
<feature type="signal peptide" evidence="1">
    <location>
        <begin position="1"/>
        <end position="19"/>
    </location>
</feature>
<dbReference type="Proteomes" id="UP000481858">
    <property type="component" value="Unassembled WGS sequence"/>
</dbReference>